<dbReference type="PROSITE" id="PS50878">
    <property type="entry name" value="RT_POL"/>
    <property type="match status" value="1"/>
</dbReference>
<dbReference type="SUPFAM" id="SSF56672">
    <property type="entry name" value="DNA/RNA polymerases"/>
    <property type="match status" value="1"/>
</dbReference>
<dbReference type="Proteomes" id="UP000015106">
    <property type="component" value="Unassembled WGS sequence"/>
</dbReference>
<evidence type="ECO:0000313" key="2">
    <source>
        <dbReference type="EnsemblPlants" id="TuG1812S0001759900.01.T01"/>
    </source>
</evidence>
<dbReference type="EnsemblPlants" id="TuG1812S0001759900.01.T01">
    <property type="protein sequence ID" value="TuG1812S0001759900.01.T01"/>
    <property type="gene ID" value="TuG1812S0001759900.01"/>
</dbReference>
<reference evidence="2" key="2">
    <citation type="submission" date="2022-06" db="UniProtKB">
        <authorList>
            <consortium name="EnsemblPlants"/>
        </authorList>
    </citation>
    <scope>IDENTIFICATION</scope>
</reference>
<keyword evidence="3" id="KW-1185">Reference proteome</keyword>
<dbReference type="PANTHER" id="PTHR19446">
    <property type="entry name" value="REVERSE TRANSCRIPTASES"/>
    <property type="match status" value="1"/>
</dbReference>
<dbReference type="Gramene" id="TuG1812S0001759900.01.T01">
    <property type="protein sequence ID" value="TuG1812S0001759900.01.T01"/>
    <property type="gene ID" value="TuG1812S0001759900.01"/>
</dbReference>
<dbReference type="InterPro" id="IPR000477">
    <property type="entry name" value="RT_dom"/>
</dbReference>
<proteinExistence type="predicted"/>
<reference evidence="3" key="1">
    <citation type="journal article" date="2013" name="Nature">
        <title>Draft genome of the wheat A-genome progenitor Triticum urartu.</title>
        <authorList>
            <person name="Ling H.Q."/>
            <person name="Zhao S."/>
            <person name="Liu D."/>
            <person name="Wang J."/>
            <person name="Sun H."/>
            <person name="Zhang C."/>
            <person name="Fan H."/>
            <person name="Li D."/>
            <person name="Dong L."/>
            <person name="Tao Y."/>
            <person name="Gao C."/>
            <person name="Wu H."/>
            <person name="Li Y."/>
            <person name="Cui Y."/>
            <person name="Guo X."/>
            <person name="Zheng S."/>
            <person name="Wang B."/>
            <person name="Yu K."/>
            <person name="Liang Q."/>
            <person name="Yang W."/>
            <person name="Lou X."/>
            <person name="Chen J."/>
            <person name="Feng M."/>
            <person name="Jian J."/>
            <person name="Zhang X."/>
            <person name="Luo G."/>
            <person name="Jiang Y."/>
            <person name="Liu J."/>
            <person name="Wang Z."/>
            <person name="Sha Y."/>
            <person name="Zhang B."/>
            <person name="Wu H."/>
            <person name="Tang D."/>
            <person name="Shen Q."/>
            <person name="Xue P."/>
            <person name="Zou S."/>
            <person name="Wang X."/>
            <person name="Liu X."/>
            <person name="Wang F."/>
            <person name="Yang Y."/>
            <person name="An X."/>
            <person name="Dong Z."/>
            <person name="Zhang K."/>
            <person name="Zhang X."/>
            <person name="Luo M.C."/>
            <person name="Dvorak J."/>
            <person name="Tong Y."/>
            <person name="Wang J."/>
            <person name="Yang H."/>
            <person name="Li Z."/>
            <person name="Wang D."/>
            <person name="Zhang A."/>
            <person name="Wang J."/>
        </authorList>
    </citation>
    <scope>NUCLEOTIDE SEQUENCE</scope>
    <source>
        <strain evidence="3">cv. G1812</strain>
    </source>
</reference>
<organism evidence="2 3">
    <name type="scientific">Triticum urartu</name>
    <name type="common">Red wild einkorn</name>
    <name type="synonym">Crithodium urartu</name>
    <dbReference type="NCBI Taxonomy" id="4572"/>
    <lineage>
        <taxon>Eukaryota</taxon>
        <taxon>Viridiplantae</taxon>
        <taxon>Streptophyta</taxon>
        <taxon>Embryophyta</taxon>
        <taxon>Tracheophyta</taxon>
        <taxon>Spermatophyta</taxon>
        <taxon>Magnoliopsida</taxon>
        <taxon>Liliopsida</taxon>
        <taxon>Poales</taxon>
        <taxon>Poaceae</taxon>
        <taxon>BOP clade</taxon>
        <taxon>Pooideae</taxon>
        <taxon>Triticodae</taxon>
        <taxon>Triticeae</taxon>
        <taxon>Triticinae</taxon>
        <taxon>Triticum</taxon>
    </lineage>
</organism>
<evidence type="ECO:0000313" key="3">
    <source>
        <dbReference type="Proteomes" id="UP000015106"/>
    </source>
</evidence>
<evidence type="ECO:0000259" key="1">
    <source>
        <dbReference type="PROSITE" id="PS50878"/>
    </source>
</evidence>
<sequence length="190" mass="21277">MRAMGCFYNGDMRGLAAINKSLVSLLPKKDGALEVCDFRPINLVHGALKIFEKVLACRLVEDLPKLVGNHQSAFVKGRCLHDNFMLVQSSKRLHALKNSAILLKLDISKAFDSVQWPFLVEVLQHMGFGPRWRSWICGILSTSTTKVMVHGAPGYTIYNCKGLRQGDPISPMLFILTMEPMQRMMQLGVT</sequence>
<feature type="domain" description="Reverse transcriptase" evidence="1">
    <location>
        <begin position="7"/>
        <end position="190"/>
    </location>
</feature>
<dbReference type="CDD" id="cd01650">
    <property type="entry name" value="RT_nLTR_like"/>
    <property type="match status" value="1"/>
</dbReference>
<protein>
    <recommendedName>
        <fullName evidence="1">Reverse transcriptase domain-containing protein</fullName>
    </recommendedName>
</protein>
<dbReference type="InterPro" id="IPR043502">
    <property type="entry name" value="DNA/RNA_pol_sf"/>
</dbReference>
<dbReference type="AlphaFoldDB" id="A0A8R7VIJ4"/>
<name>A0A8R7VIJ4_TRIUA</name>
<accession>A0A8R7VIJ4</accession>
<dbReference type="Pfam" id="PF00078">
    <property type="entry name" value="RVT_1"/>
    <property type="match status" value="1"/>
</dbReference>